<evidence type="ECO:0000256" key="1">
    <source>
        <dbReference type="SAM" id="MobiDB-lite"/>
    </source>
</evidence>
<name>A0A4U0EIP2_ENTHR</name>
<comment type="caution">
    <text evidence="2">The sequence shown here is derived from an EMBL/GenBank/DDBJ whole genome shotgun (WGS) entry which is preliminary data.</text>
</comment>
<dbReference type="AlphaFoldDB" id="A0A4U0EIP2"/>
<organism evidence="2 3">
    <name type="scientific">Enterococcus hirae</name>
    <dbReference type="NCBI Taxonomy" id="1354"/>
    <lineage>
        <taxon>Bacteria</taxon>
        <taxon>Bacillati</taxon>
        <taxon>Bacillota</taxon>
        <taxon>Bacilli</taxon>
        <taxon>Lactobacillales</taxon>
        <taxon>Enterococcaceae</taxon>
        <taxon>Enterococcus</taxon>
    </lineage>
</organism>
<gene>
    <name evidence="2" type="ORF">NCTC12204_01221</name>
</gene>
<evidence type="ECO:0000313" key="3">
    <source>
        <dbReference type="Proteomes" id="UP000352698"/>
    </source>
</evidence>
<accession>A0A4U0EIP2</accession>
<feature type="region of interest" description="Disordered" evidence="1">
    <location>
        <begin position="94"/>
        <end position="124"/>
    </location>
</feature>
<proteinExistence type="predicted"/>
<dbReference type="RefSeq" id="WP_010737446.1">
    <property type="nucleotide sequence ID" value="NZ_AP027299.1"/>
</dbReference>
<feature type="compositionally biased region" description="Polar residues" evidence="1">
    <location>
        <begin position="143"/>
        <end position="165"/>
    </location>
</feature>
<evidence type="ECO:0000313" key="2">
    <source>
        <dbReference type="EMBL" id="VTQ63298.1"/>
    </source>
</evidence>
<protein>
    <submittedName>
        <fullName evidence="2">Uncharacterized protein</fullName>
    </submittedName>
</protein>
<sequence>MGYLNKWDNNSSMPESELNAHRAAYENVSDGKEAKGNLKLDPQRYSLGVMTHAINKTKSAKSNKPNRALLGMIQEIAQSYFSPKVLAGMEKFKKDREKELEKSSNISQTKLSKDKENPNGQKRVYNRLTNIISDAKKAIVQPGTLNENNQEKTNQSKEAGNQQKNEPPGRD</sequence>
<reference evidence="2 3" key="1">
    <citation type="submission" date="2019-05" db="EMBL/GenBank/DDBJ databases">
        <authorList>
            <consortium name="Pathogen Informatics"/>
        </authorList>
    </citation>
    <scope>NUCLEOTIDE SEQUENCE [LARGE SCALE GENOMIC DNA]</scope>
    <source>
        <strain evidence="2 3">NCTC12204</strain>
    </source>
</reference>
<feature type="region of interest" description="Disordered" evidence="1">
    <location>
        <begin position="138"/>
        <end position="171"/>
    </location>
</feature>
<dbReference type="Proteomes" id="UP000352698">
    <property type="component" value="Unassembled WGS sequence"/>
</dbReference>
<dbReference type="EMBL" id="CABEEP010000001">
    <property type="protein sequence ID" value="VTQ63298.1"/>
    <property type="molecule type" value="Genomic_DNA"/>
</dbReference>